<reference evidence="6 7" key="1">
    <citation type="submission" date="2016-01" db="EMBL/GenBank/DDBJ databases">
        <title>Draft Genome Sequences of Seven Thermophilic Sporeformers Isolated from Foods.</title>
        <authorList>
            <person name="Berendsen E.M."/>
            <person name="Wells-Bennik M.H."/>
            <person name="Krawcyk A.O."/>
            <person name="De Jong A."/>
            <person name="Holsappel S."/>
            <person name="Eijlander R.T."/>
            <person name="Kuipers O.P."/>
        </authorList>
    </citation>
    <scope>NUCLEOTIDE SEQUENCE [LARGE SCALE GENOMIC DNA]</scope>
    <source>
        <strain evidence="6 7">B4110</strain>
    </source>
</reference>
<feature type="binding site" evidence="4">
    <location>
        <position position="309"/>
    </location>
    <ligand>
        <name>Mg(2+)</name>
        <dbReference type="ChEBI" id="CHEBI:18420"/>
    </ligand>
</feature>
<dbReference type="PANTHER" id="PTHR42839">
    <property type="entry name" value="ISOCHORISMATE SYNTHASE ENTC"/>
    <property type="match status" value="1"/>
</dbReference>
<feature type="domain" description="Chorismate-utilising enzyme C-terminal" evidence="5">
    <location>
        <begin position="195"/>
        <end position="448"/>
    </location>
</feature>
<comment type="pathway">
    <text evidence="4">Quinol/quinone metabolism; 1,4-dihydroxy-2-naphthoate biosynthesis; 1,4-dihydroxy-2-naphthoate from chorismate: step 1/7.</text>
</comment>
<dbReference type="Pfam" id="PF00425">
    <property type="entry name" value="Chorismate_bind"/>
    <property type="match status" value="1"/>
</dbReference>
<comment type="function">
    <text evidence="4">Catalyzes the conversion of chorismate to isochorismate.</text>
</comment>
<keyword evidence="4" id="KW-0474">Menaquinone biosynthesis</keyword>
<comment type="similarity">
    <text evidence="2 4">Belongs to the isochorismate synthase family.</text>
</comment>
<dbReference type="GO" id="GO:0009234">
    <property type="term" value="P:menaquinone biosynthetic process"/>
    <property type="evidence" value="ECO:0007669"/>
    <property type="project" value="UniProtKB-UniRule"/>
</dbReference>
<proteinExistence type="inferred from homology"/>
<feature type="binding site" evidence="4">
    <location>
        <position position="444"/>
    </location>
    <ligand>
        <name>Mg(2+)</name>
        <dbReference type="ChEBI" id="CHEBI:18420"/>
    </ligand>
</feature>
<comment type="cofactor">
    <cofactor evidence="4">
        <name>Mg(2+)</name>
        <dbReference type="ChEBI" id="CHEBI:18420"/>
    </cofactor>
</comment>
<dbReference type="EMBL" id="LQYW01000029">
    <property type="protein sequence ID" value="KYD31953.1"/>
    <property type="molecule type" value="Genomic_DNA"/>
</dbReference>
<dbReference type="InterPro" id="IPR015890">
    <property type="entry name" value="Chorismate_C"/>
</dbReference>
<comment type="catalytic activity">
    <reaction evidence="1 4">
        <text>chorismate = isochorismate</text>
        <dbReference type="Rhea" id="RHEA:18985"/>
        <dbReference type="ChEBI" id="CHEBI:29748"/>
        <dbReference type="ChEBI" id="CHEBI:29780"/>
        <dbReference type="EC" id="5.4.4.2"/>
    </reaction>
</comment>
<keyword evidence="4" id="KW-0460">Magnesium</keyword>
<dbReference type="SUPFAM" id="SSF56322">
    <property type="entry name" value="ADC synthase"/>
    <property type="match status" value="1"/>
</dbReference>
<keyword evidence="3 4" id="KW-0413">Isomerase</keyword>
<dbReference type="NCBIfam" id="TIGR00543">
    <property type="entry name" value="isochor_syn"/>
    <property type="match status" value="1"/>
</dbReference>
<dbReference type="EC" id="5.4.4.2" evidence="4"/>
<evidence type="ECO:0000256" key="4">
    <source>
        <dbReference type="HAMAP-Rule" id="MF_01935"/>
    </source>
</evidence>
<name>A0A150N5H7_9BACL</name>
<dbReference type="PATRIC" id="fig|153151.4.peg.1699"/>
<dbReference type="AlphaFoldDB" id="A0A150N5H7"/>
<evidence type="ECO:0000259" key="5">
    <source>
        <dbReference type="Pfam" id="PF00425"/>
    </source>
</evidence>
<dbReference type="UniPathway" id="UPA00079"/>
<evidence type="ECO:0000256" key="1">
    <source>
        <dbReference type="ARBA" id="ARBA00000799"/>
    </source>
</evidence>
<dbReference type="GO" id="GO:0008909">
    <property type="term" value="F:isochorismate synthase activity"/>
    <property type="evidence" value="ECO:0007669"/>
    <property type="project" value="UniProtKB-UniRule"/>
</dbReference>
<comment type="pathway">
    <text evidence="4">Quinol/quinone metabolism; menaquinone biosynthesis.</text>
</comment>
<dbReference type="RefSeq" id="WP_062677558.1">
    <property type="nucleotide sequence ID" value="NZ_LQYW01000029.1"/>
</dbReference>
<protein>
    <recommendedName>
        <fullName evidence="4">Isochorismate synthase MenF</fullName>
        <ecNumber evidence="4">5.4.4.2</ecNumber>
    </recommendedName>
    <alternativeName>
        <fullName evidence="4">Isochorismate mutase</fullName>
    </alternativeName>
</protein>
<dbReference type="GO" id="GO:0009697">
    <property type="term" value="P:salicylic acid biosynthetic process"/>
    <property type="evidence" value="ECO:0007669"/>
    <property type="project" value="TreeGrafter"/>
</dbReference>
<accession>A0A150N5H7</accession>
<comment type="caution">
    <text evidence="6">The sequence shown here is derived from an EMBL/GenBank/DDBJ whole genome shotgun (WGS) entry which is preliminary data.</text>
</comment>
<feature type="active site" description="Proton acceptor" evidence="4">
    <location>
        <position position="216"/>
    </location>
</feature>
<dbReference type="Gene3D" id="3.60.120.10">
    <property type="entry name" value="Anthranilate synthase"/>
    <property type="match status" value="1"/>
</dbReference>
<dbReference type="HAMAP" id="MF_01935">
    <property type="entry name" value="MenF"/>
    <property type="match status" value="1"/>
</dbReference>
<dbReference type="InterPro" id="IPR005801">
    <property type="entry name" value="ADC_synthase"/>
</dbReference>
<evidence type="ECO:0000313" key="6">
    <source>
        <dbReference type="EMBL" id="KYD31953.1"/>
    </source>
</evidence>
<gene>
    <name evidence="4" type="primary">menF</name>
    <name evidence="6" type="ORF">B4110_2986</name>
</gene>
<feature type="active site" description="Proton donor" evidence="4">
    <location>
        <position position="265"/>
    </location>
</feature>
<evidence type="ECO:0000256" key="3">
    <source>
        <dbReference type="ARBA" id="ARBA00023235"/>
    </source>
</evidence>
<dbReference type="PANTHER" id="PTHR42839:SF1">
    <property type="entry name" value="ISOCHORISMATE SYNTHASE MENF"/>
    <property type="match status" value="1"/>
</dbReference>
<dbReference type="InterPro" id="IPR004561">
    <property type="entry name" value="IsoChor_synthase"/>
</dbReference>
<evidence type="ECO:0000313" key="7">
    <source>
        <dbReference type="Proteomes" id="UP000075324"/>
    </source>
</evidence>
<dbReference type="UniPathway" id="UPA01057">
    <property type="reaction ID" value="UER00163"/>
</dbReference>
<keyword evidence="4" id="KW-0479">Metal-binding</keyword>
<dbReference type="Proteomes" id="UP000075324">
    <property type="component" value="Unassembled WGS sequence"/>
</dbReference>
<evidence type="ECO:0000256" key="2">
    <source>
        <dbReference type="ARBA" id="ARBA00005297"/>
    </source>
</evidence>
<dbReference type="GO" id="GO:0000287">
    <property type="term" value="F:magnesium ion binding"/>
    <property type="evidence" value="ECO:0007669"/>
    <property type="project" value="UniProtKB-UniRule"/>
</dbReference>
<dbReference type="InterPro" id="IPR034681">
    <property type="entry name" value="MenF"/>
</dbReference>
<sequence>MAILYQHKIQEQLHFIGKKANRPFISWSEEIDHVEPVYFFALGQACSFRQRFYWSDRTNETIYVGLGCTYIIETEEKEQRFRTVETKWNRWMAQTASYSNGTDATPIIFGGFSFDPFKPRTEKWRSFPHAKMIVPTVLLSIKKGKATLTVTMRSEQNEEMMEKIGVLIRLLYQGQEQRQTTSSLPPLITYKEVQKEEWIDAVKKTIENIRKGKFDKVVLAREARLSFADAIDPSVVLQQLLEQQPFSYIFAFEQEGQCFIGASPEQLVKKEKDTCYSICLAGSIRRGKTLQEDEQLGKWLMNDEKNLREHQFVVQMIKEAIEAVCKRVQIPSSPQLLKLQHIQHLYTPVIGEKCRAASVLSIVEQMHPTPALGGTPREKAIKEIREAEPLDRGWYAAPIGWMDAEGNGEFAVAIRSGLLQGKEASIFAGCGVVGDSDPMSEYEETKVKFTPMLSALGVERDE</sequence>
<organism evidence="6 7">
    <name type="scientific">Parageobacillus toebii</name>
    <dbReference type="NCBI Taxonomy" id="153151"/>
    <lineage>
        <taxon>Bacteria</taxon>
        <taxon>Bacillati</taxon>
        <taxon>Bacillota</taxon>
        <taxon>Bacilli</taxon>
        <taxon>Bacillales</taxon>
        <taxon>Anoxybacillaceae</taxon>
        <taxon>Parageobacillus</taxon>
    </lineage>
</organism>